<sequence length="257" mass="29226">MYLRSSRLITTEWTVTPSYQQGDTGDAFSSLEKVFSLPGELITTDPISAVYKVRVGDKYYFVKRYTAGGKGIRRYLGPSRVKMEWQNLLFFQKLGLPTAPIVAYGESRFLGKTLCGALITEELVGTDDLASLAQAEASCLKDHNWVTAVSNQVADATRALHRERFAHNDLKWRNVLVTTGPNPQIYLIDCPAGTRWFGPMLSYRKIKDLACLDKVAKYQLTPKQRLAFYKRYRQCGKLSIADKYQIRKILQFFAGRE</sequence>
<dbReference type="InterPro" id="IPR011009">
    <property type="entry name" value="Kinase-like_dom_sf"/>
</dbReference>
<keyword evidence="2" id="KW-1185">Reference proteome</keyword>
<name>A0A4V1IN46_9GAMM</name>
<dbReference type="InterPro" id="IPR008271">
    <property type="entry name" value="Ser/Thr_kinase_AS"/>
</dbReference>
<dbReference type="AlphaFoldDB" id="A0A4V1IN46"/>
<protein>
    <submittedName>
        <fullName evidence="1">Heptose kinase</fullName>
    </submittedName>
</protein>
<reference evidence="1 2" key="1">
    <citation type="submission" date="2017-04" db="EMBL/GenBank/DDBJ databases">
        <title>Draft genome sequence of Zooshikella ganghwensis VG4 isolated from Red Sea sediments.</title>
        <authorList>
            <person name="Rehman Z."/>
            <person name="Alam I."/>
            <person name="Kamau A."/>
            <person name="Bajic V."/>
            <person name="Leiknes T."/>
        </authorList>
    </citation>
    <scope>NUCLEOTIDE SEQUENCE [LARGE SCALE GENOMIC DNA]</scope>
    <source>
        <strain evidence="1 2">VG4</strain>
    </source>
</reference>
<dbReference type="PROSITE" id="PS00108">
    <property type="entry name" value="PROTEIN_KINASE_ST"/>
    <property type="match status" value="1"/>
</dbReference>
<dbReference type="Gene3D" id="1.10.510.10">
    <property type="entry name" value="Transferase(Phosphotransferase) domain 1"/>
    <property type="match status" value="1"/>
</dbReference>
<evidence type="ECO:0000313" key="1">
    <source>
        <dbReference type="EMBL" id="RDH42461.1"/>
    </source>
</evidence>
<comment type="caution">
    <text evidence="1">The sequence shown here is derived from an EMBL/GenBank/DDBJ whole genome shotgun (WGS) entry which is preliminary data.</text>
</comment>
<evidence type="ECO:0000313" key="2">
    <source>
        <dbReference type="Proteomes" id="UP000257039"/>
    </source>
</evidence>
<proteinExistence type="predicted"/>
<dbReference type="EMBL" id="NDXW01000001">
    <property type="protein sequence ID" value="RDH42461.1"/>
    <property type="molecule type" value="Genomic_DNA"/>
</dbReference>
<dbReference type="Proteomes" id="UP000257039">
    <property type="component" value="Unassembled WGS sequence"/>
</dbReference>
<keyword evidence="1" id="KW-0808">Transferase</keyword>
<organism evidence="1 2">
    <name type="scientific">Zooshikella ganghwensis</name>
    <dbReference type="NCBI Taxonomy" id="202772"/>
    <lineage>
        <taxon>Bacteria</taxon>
        <taxon>Pseudomonadati</taxon>
        <taxon>Pseudomonadota</taxon>
        <taxon>Gammaproteobacteria</taxon>
        <taxon>Oceanospirillales</taxon>
        <taxon>Zooshikellaceae</taxon>
        <taxon>Zooshikella</taxon>
    </lineage>
</organism>
<dbReference type="SUPFAM" id="SSF56112">
    <property type="entry name" value="Protein kinase-like (PK-like)"/>
    <property type="match status" value="1"/>
</dbReference>
<keyword evidence="1" id="KW-0418">Kinase</keyword>
<dbReference type="Pfam" id="PF06293">
    <property type="entry name" value="Kdo"/>
    <property type="match status" value="1"/>
</dbReference>
<gene>
    <name evidence="1" type="ORF">B9G39_02825</name>
</gene>
<accession>A0A4V1IN46</accession>
<dbReference type="GO" id="GO:0004672">
    <property type="term" value="F:protein kinase activity"/>
    <property type="evidence" value="ECO:0007669"/>
    <property type="project" value="InterPro"/>
</dbReference>